<proteinExistence type="predicted"/>
<comment type="caution">
    <text evidence="1">The sequence shown here is derived from an EMBL/GenBank/DDBJ whole genome shotgun (WGS) entry which is preliminary data.</text>
</comment>
<reference evidence="1" key="2">
    <citation type="submission" date="2020-09" db="EMBL/GenBank/DDBJ databases">
        <authorList>
            <person name="Sun Q."/>
            <person name="Zhou Y."/>
        </authorList>
    </citation>
    <scope>NUCLEOTIDE SEQUENCE</scope>
    <source>
        <strain evidence="1">CGMCC 1.15082</strain>
    </source>
</reference>
<reference evidence="1" key="1">
    <citation type="journal article" date="2014" name="Int. J. Syst. Evol. Microbiol.">
        <title>Complete genome sequence of Corynebacterium casei LMG S-19264T (=DSM 44701T), isolated from a smear-ripened cheese.</title>
        <authorList>
            <consortium name="US DOE Joint Genome Institute (JGI-PGF)"/>
            <person name="Walter F."/>
            <person name="Albersmeier A."/>
            <person name="Kalinowski J."/>
            <person name="Ruckert C."/>
        </authorList>
    </citation>
    <scope>NUCLEOTIDE SEQUENCE</scope>
    <source>
        <strain evidence="1">CGMCC 1.15082</strain>
    </source>
</reference>
<name>A0A916WK66_9HYPH</name>
<dbReference type="AlphaFoldDB" id="A0A916WK66"/>
<keyword evidence="2" id="KW-1185">Reference proteome</keyword>
<protein>
    <submittedName>
        <fullName evidence="1">Uncharacterized protein</fullName>
    </submittedName>
</protein>
<evidence type="ECO:0000313" key="1">
    <source>
        <dbReference type="EMBL" id="GGB05649.1"/>
    </source>
</evidence>
<sequence length="313" mass="34393">MRRETGVNDPEKQRDGRTAIAIAHIAASVDKDPRAPSAMHFVQKLSPAVFGPEPSKDNMLFAGLGQAIGVGAGAKLALVMLSELNRRGGDPARAQLLLALMLAGFVRLGERIDEAYTGLLAHIGPLCMEWTHWKKEDEEGAIHLLIDSINTQPALLEDLGPRLERLEQAGLEAFRVIRDLATLAFDSPLREVHTQFLGSQSIFSSISGSRLALRDIRYVSRMTGHQNAGTELEAIRLTLTNIGFDAPHSAFLADLSQSESNALMLRGNWTTVDFARMELQGRAFQRLLTFLNGQYIVPNVLDLVAFDNPDMQV</sequence>
<organism evidence="1 2">
    <name type="scientific">Brucella endophytica</name>
    <dbReference type="NCBI Taxonomy" id="1963359"/>
    <lineage>
        <taxon>Bacteria</taxon>
        <taxon>Pseudomonadati</taxon>
        <taxon>Pseudomonadota</taxon>
        <taxon>Alphaproteobacteria</taxon>
        <taxon>Hyphomicrobiales</taxon>
        <taxon>Brucellaceae</taxon>
        <taxon>Brucella/Ochrobactrum group</taxon>
        <taxon>Brucella</taxon>
    </lineage>
</organism>
<accession>A0A916WK66</accession>
<evidence type="ECO:0000313" key="2">
    <source>
        <dbReference type="Proteomes" id="UP000646478"/>
    </source>
</evidence>
<dbReference type="Proteomes" id="UP000646478">
    <property type="component" value="Unassembled WGS sequence"/>
</dbReference>
<gene>
    <name evidence="1" type="ORF">GCM10011491_37160</name>
</gene>
<dbReference type="EMBL" id="BMHH01000019">
    <property type="protein sequence ID" value="GGB05649.1"/>
    <property type="molecule type" value="Genomic_DNA"/>
</dbReference>